<protein>
    <submittedName>
        <fullName evidence="1">Uncharacterized protein</fullName>
    </submittedName>
</protein>
<dbReference type="Proteomes" id="UP000499080">
    <property type="component" value="Unassembled WGS sequence"/>
</dbReference>
<name>A0A4Y2I1D7_ARAVE</name>
<keyword evidence="2" id="KW-1185">Reference proteome</keyword>
<sequence>MSRPPKVAGSIRHIDDQLWRGAVKFPWHQGCSGAGTPFQHSGPVFHSAYWAIKLKYDCGHFAFVRLSHKSENHKMGERGSVLKAGEGVGTEAQGD</sequence>
<dbReference type="AlphaFoldDB" id="A0A4Y2I1D7"/>
<comment type="caution">
    <text evidence="1">The sequence shown here is derived from an EMBL/GenBank/DDBJ whole genome shotgun (WGS) entry which is preliminary data.</text>
</comment>
<dbReference type="EMBL" id="BGPR01002328">
    <property type="protein sequence ID" value="GBM71704.1"/>
    <property type="molecule type" value="Genomic_DNA"/>
</dbReference>
<proteinExistence type="predicted"/>
<reference evidence="1 2" key="1">
    <citation type="journal article" date="2019" name="Sci. Rep.">
        <title>Orb-weaving spider Araneus ventricosus genome elucidates the spidroin gene catalogue.</title>
        <authorList>
            <person name="Kono N."/>
            <person name="Nakamura H."/>
            <person name="Ohtoshi R."/>
            <person name="Moran D.A.P."/>
            <person name="Shinohara A."/>
            <person name="Yoshida Y."/>
            <person name="Fujiwara M."/>
            <person name="Mori M."/>
            <person name="Tomita M."/>
            <person name="Arakawa K."/>
        </authorList>
    </citation>
    <scope>NUCLEOTIDE SEQUENCE [LARGE SCALE GENOMIC DNA]</scope>
</reference>
<gene>
    <name evidence="1" type="ORF">AVEN_195444_1</name>
</gene>
<accession>A0A4Y2I1D7</accession>
<evidence type="ECO:0000313" key="2">
    <source>
        <dbReference type="Proteomes" id="UP000499080"/>
    </source>
</evidence>
<organism evidence="1 2">
    <name type="scientific">Araneus ventricosus</name>
    <name type="common">Orbweaver spider</name>
    <name type="synonym">Epeira ventricosa</name>
    <dbReference type="NCBI Taxonomy" id="182803"/>
    <lineage>
        <taxon>Eukaryota</taxon>
        <taxon>Metazoa</taxon>
        <taxon>Ecdysozoa</taxon>
        <taxon>Arthropoda</taxon>
        <taxon>Chelicerata</taxon>
        <taxon>Arachnida</taxon>
        <taxon>Araneae</taxon>
        <taxon>Araneomorphae</taxon>
        <taxon>Entelegynae</taxon>
        <taxon>Araneoidea</taxon>
        <taxon>Araneidae</taxon>
        <taxon>Araneus</taxon>
    </lineage>
</organism>
<evidence type="ECO:0000313" key="1">
    <source>
        <dbReference type="EMBL" id="GBM71704.1"/>
    </source>
</evidence>